<dbReference type="EMBL" id="JAPFFK010000007">
    <property type="protein sequence ID" value="KAJ6756593.1"/>
    <property type="molecule type" value="Genomic_DNA"/>
</dbReference>
<dbReference type="OrthoDB" id="5792673at2759"/>
<reference evidence="1" key="1">
    <citation type="submission" date="2022-11" db="EMBL/GenBank/DDBJ databases">
        <authorList>
            <person name="Hyden B.L."/>
            <person name="Feng K."/>
            <person name="Yates T."/>
            <person name="Jawdy S."/>
            <person name="Smart L.B."/>
            <person name="Muchero W."/>
        </authorList>
    </citation>
    <scope>NUCLEOTIDE SEQUENCE</scope>
    <source>
        <tissue evidence="1">Shoot tip</tissue>
    </source>
</reference>
<dbReference type="AlphaFoldDB" id="A0A9Q0VZL5"/>
<comment type="caution">
    <text evidence="1">The sequence shown here is derived from an EMBL/GenBank/DDBJ whole genome shotgun (WGS) entry which is preliminary data.</text>
</comment>
<keyword evidence="2" id="KW-1185">Reference proteome</keyword>
<evidence type="ECO:0000313" key="1">
    <source>
        <dbReference type="EMBL" id="KAJ6756593.1"/>
    </source>
</evidence>
<gene>
    <name evidence="1" type="ORF">OIU79_028894</name>
</gene>
<sequence>MQEKLSMILRHKSLQVKTKTITSLMVLAFISQWKFCLVI</sequence>
<name>A0A9Q0VZL5_SALPP</name>
<organism evidence="1 2">
    <name type="scientific">Salix purpurea</name>
    <name type="common">Purple osier willow</name>
    <dbReference type="NCBI Taxonomy" id="77065"/>
    <lineage>
        <taxon>Eukaryota</taxon>
        <taxon>Viridiplantae</taxon>
        <taxon>Streptophyta</taxon>
        <taxon>Embryophyta</taxon>
        <taxon>Tracheophyta</taxon>
        <taxon>Spermatophyta</taxon>
        <taxon>Magnoliopsida</taxon>
        <taxon>eudicotyledons</taxon>
        <taxon>Gunneridae</taxon>
        <taxon>Pentapetalae</taxon>
        <taxon>rosids</taxon>
        <taxon>fabids</taxon>
        <taxon>Malpighiales</taxon>
        <taxon>Salicaceae</taxon>
        <taxon>Saliceae</taxon>
        <taxon>Salix</taxon>
    </lineage>
</organism>
<evidence type="ECO:0000313" key="2">
    <source>
        <dbReference type="Proteomes" id="UP001151532"/>
    </source>
</evidence>
<proteinExistence type="predicted"/>
<protein>
    <submittedName>
        <fullName evidence="1">Uncharacterized protein</fullName>
    </submittedName>
</protein>
<dbReference type="Proteomes" id="UP001151532">
    <property type="component" value="Chromosome 16"/>
</dbReference>
<reference evidence="1" key="2">
    <citation type="journal article" date="2023" name="Int. J. Mol. Sci.">
        <title>De Novo Assembly and Annotation of 11 Diverse Shrub Willow (Salix) Genomes Reveals Novel Gene Organization in Sex-Linked Regions.</title>
        <authorList>
            <person name="Hyden B."/>
            <person name="Feng K."/>
            <person name="Yates T.B."/>
            <person name="Jawdy S."/>
            <person name="Cereghino C."/>
            <person name="Smart L.B."/>
            <person name="Muchero W."/>
        </authorList>
    </citation>
    <scope>NUCLEOTIDE SEQUENCE</scope>
    <source>
        <tissue evidence="1">Shoot tip</tissue>
    </source>
</reference>
<accession>A0A9Q0VZL5</accession>